<dbReference type="AlphaFoldDB" id="A0AAD1U8K7"/>
<organism evidence="2 3">
    <name type="scientific">Euplotes crassus</name>
    <dbReference type="NCBI Taxonomy" id="5936"/>
    <lineage>
        <taxon>Eukaryota</taxon>
        <taxon>Sar</taxon>
        <taxon>Alveolata</taxon>
        <taxon>Ciliophora</taxon>
        <taxon>Intramacronucleata</taxon>
        <taxon>Spirotrichea</taxon>
        <taxon>Hypotrichia</taxon>
        <taxon>Euplotida</taxon>
        <taxon>Euplotidae</taxon>
        <taxon>Moneuplotes</taxon>
    </lineage>
</organism>
<proteinExistence type="predicted"/>
<gene>
    <name evidence="2" type="ORF">ECRASSUSDP1_LOCUS5733</name>
</gene>
<protein>
    <submittedName>
        <fullName evidence="2">Uncharacterized protein</fullName>
    </submittedName>
</protein>
<evidence type="ECO:0000313" key="3">
    <source>
        <dbReference type="Proteomes" id="UP001295684"/>
    </source>
</evidence>
<name>A0AAD1U8K7_EUPCR</name>
<evidence type="ECO:0000256" key="1">
    <source>
        <dbReference type="SAM" id="MobiDB-lite"/>
    </source>
</evidence>
<feature type="compositionally biased region" description="Polar residues" evidence="1">
    <location>
        <begin position="35"/>
        <end position="47"/>
    </location>
</feature>
<feature type="region of interest" description="Disordered" evidence="1">
    <location>
        <begin position="28"/>
        <end position="47"/>
    </location>
</feature>
<dbReference type="Proteomes" id="UP001295684">
    <property type="component" value="Unassembled WGS sequence"/>
</dbReference>
<reference evidence="2" key="1">
    <citation type="submission" date="2023-07" db="EMBL/GenBank/DDBJ databases">
        <authorList>
            <consortium name="AG Swart"/>
            <person name="Singh M."/>
            <person name="Singh A."/>
            <person name="Seah K."/>
            <person name="Emmerich C."/>
        </authorList>
    </citation>
    <scope>NUCLEOTIDE SEQUENCE</scope>
    <source>
        <strain evidence="2">DP1</strain>
    </source>
</reference>
<sequence>MQVCTTFCKHNIDVFLAKNQMSHFSLEGSEKNSVDGRSSINPSSHAFQQNSVRKISRKQKLFSGFVTSKNLKKSTNGIDKRLKYLNKNKTPKMDQSAKTPVGMKKSSKMKKHLKDLINKTQEDADFQLPRHETEPVRDLAQRPFTKSLTNREISSMKEIKKTSSKTQGKVPNRLKPSNADIFNELADKHPTIDISAIQEIGKGLGVDQTAYEKEILNCMLLAKEKVKRLAGKLQDAKDYISKLRSSLDNANQIISEYSDANTSLITRIKDLEGQIELINTEKLQKAKLLSTQEIKKMIEESLSEADSEASFRSSQDLEVANVRKQLRGLKSEVKFKYFLKINDLDPVKILSMPNADPMQKAGMENLSFDSLNDSSIEPIELTLEDYAKFSYLICRLLELEEKYRLKTEEQYNAILEQQMDRCKVVEMRENEIRKKFSKLSQKLFTDLEISQ</sequence>
<keyword evidence="3" id="KW-1185">Reference proteome</keyword>
<dbReference type="EMBL" id="CAMPGE010005539">
    <property type="protein sequence ID" value="CAI2364390.1"/>
    <property type="molecule type" value="Genomic_DNA"/>
</dbReference>
<evidence type="ECO:0000313" key="2">
    <source>
        <dbReference type="EMBL" id="CAI2364390.1"/>
    </source>
</evidence>
<comment type="caution">
    <text evidence="2">The sequence shown here is derived from an EMBL/GenBank/DDBJ whole genome shotgun (WGS) entry which is preliminary data.</text>
</comment>
<accession>A0AAD1U8K7</accession>